<dbReference type="Gene3D" id="2.60.40.10">
    <property type="entry name" value="Immunoglobulins"/>
    <property type="match status" value="1"/>
</dbReference>
<dbReference type="InterPro" id="IPR013783">
    <property type="entry name" value="Ig-like_fold"/>
</dbReference>
<feature type="signal peptide" evidence="4">
    <location>
        <begin position="1"/>
        <end position="18"/>
    </location>
</feature>
<evidence type="ECO:0000256" key="3">
    <source>
        <dbReference type="SAM" id="Phobius"/>
    </source>
</evidence>
<dbReference type="SUPFAM" id="SSF48726">
    <property type="entry name" value="Immunoglobulin"/>
    <property type="match status" value="1"/>
</dbReference>
<keyword evidence="3" id="KW-0812">Transmembrane</keyword>
<dbReference type="Ensembl" id="ENSAMXT00005025377.1">
    <property type="protein sequence ID" value="ENSAMXP00005022973.1"/>
    <property type="gene ID" value="ENSAMXG00005011839.1"/>
</dbReference>
<dbReference type="PANTHER" id="PTHR16675:SF193">
    <property type="entry name" value="LOC571647 PROTEIN-RELATED"/>
    <property type="match status" value="1"/>
</dbReference>
<dbReference type="InterPro" id="IPR036179">
    <property type="entry name" value="Ig-like_dom_sf"/>
</dbReference>
<accession>A0A8B9JK09</accession>
<evidence type="ECO:0000313" key="7">
    <source>
        <dbReference type="Proteomes" id="UP000694621"/>
    </source>
</evidence>
<feature type="domain" description="Ig-like" evidence="5">
    <location>
        <begin position="188"/>
        <end position="278"/>
    </location>
</feature>
<evidence type="ECO:0000256" key="1">
    <source>
        <dbReference type="ARBA" id="ARBA00023180"/>
    </source>
</evidence>
<protein>
    <recommendedName>
        <fullName evidence="5">Ig-like domain-containing protein</fullName>
    </recommendedName>
</protein>
<dbReference type="SUPFAM" id="SSF54452">
    <property type="entry name" value="MHC antigen-recognition domain"/>
    <property type="match status" value="1"/>
</dbReference>
<evidence type="ECO:0000313" key="6">
    <source>
        <dbReference type="Ensembl" id="ENSAMXP00005022973.1"/>
    </source>
</evidence>
<dbReference type="AlphaFoldDB" id="A0A8B9JK09"/>
<dbReference type="InterPro" id="IPR037055">
    <property type="entry name" value="MHC_I-like_Ag-recog_sf"/>
</dbReference>
<dbReference type="InterPro" id="IPR011161">
    <property type="entry name" value="MHC_I-like_Ag-recog"/>
</dbReference>
<dbReference type="PROSITE" id="PS50835">
    <property type="entry name" value="IG_LIKE"/>
    <property type="match status" value="1"/>
</dbReference>
<dbReference type="Proteomes" id="UP000694621">
    <property type="component" value="Unplaced"/>
</dbReference>
<dbReference type="Gene3D" id="3.30.500.10">
    <property type="entry name" value="MHC class I-like antigen recognition-like"/>
    <property type="match status" value="1"/>
</dbReference>
<name>A0A8B9JK09_ASTMX</name>
<evidence type="ECO:0000256" key="4">
    <source>
        <dbReference type="SAM" id="SignalP"/>
    </source>
</evidence>
<keyword evidence="3" id="KW-1133">Transmembrane helix</keyword>
<feature type="transmembrane region" description="Helical" evidence="3">
    <location>
        <begin position="286"/>
        <end position="312"/>
    </location>
</feature>
<dbReference type="Pfam" id="PF07654">
    <property type="entry name" value="C1-set"/>
    <property type="match status" value="1"/>
</dbReference>
<organism evidence="6 7">
    <name type="scientific">Astyanax mexicanus</name>
    <name type="common">Blind cave fish</name>
    <name type="synonym">Astyanax fasciatus mexicanus</name>
    <dbReference type="NCBI Taxonomy" id="7994"/>
    <lineage>
        <taxon>Eukaryota</taxon>
        <taxon>Metazoa</taxon>
        <taxon>Chordata</taxon>
        <taxon>Craniata</taxon>
        <taxon>Vertebrata</taxon>
        <taxon>Euteleostomi</taxon>
        <taxon>Actinopterygii</taxon>
        <taxon>Neopterygii</taxon>
        <taxon>Teleostei</taxon>
        <taxon>Ostariophysi</taxon>
        <taxon>Characiformes</taxon>
        <taxon>Characoidei</taxon>
        <taxon>Acestrorhamphidae</taxon>
        <taxon>Acestrorhamphinae</taxon>
        <taxon>Astyanax</taxon>
    </lineage>
</organism>
<proteinExistence type="predicted"/>
<dbReference type="GO" id="GO:0009897">
    <property type="term" value="C:external side of plasma membrane"/>
    <property type="evidence" value="ECO:0007669"/>
    <property type="project" value="TreeGrafter"/>
</dbReference>
<dbReference type="InterPro" id="IPR003006">
    <property type="entry name" value="Ig/MHC_CS"/>
</dbReference>
<keyword evidence="3" id="KW-0472">Membrane</keyword>
<evidence type="ECO:0000259" key="5">
    <source>
        <dbReference type="PROSITE" id="PS50835"/>
    </source>
</evidence>
<sequence>MISITALLLFSFLLIVIGEKLSLNYCYTMQYTNSESNLYDCTVVTLLNDTQIYFYNSADPNKTPKPHWLKISETDWIKSTTWSDGDRQWMNKVINIQSSVNKSVGHVLQWNLSCEGERHAPVFSSNEFGFDGENLIYFNCTSKTWLTPENKKNPEMEQLWNQQYRQLAVEKCVFKLNTCSLCFLSLAPTVYIFQNKSVSDSSELILTCMATGFYPKDVKMSLMKSGTEIPDHLITSSGVRPNHNGTYQLRKSVEIQEDEKDQYECYVSHSSLTEPKIEKWEDKVSVGFIVGVAVAVVAVVILFCGLVLFCALKNRKKKRE</sequence>
<dbReference type="InterPro" id="IPR011162">
    <property type="entry name" value="MHC_I/II-like_Ag-recog"/>
</dbReference>
<dbReference type="GO" id="GO:0005615">
    <property type="term" value="C:extracellular space"/>
    <property type="evidence" value="ECO:0007669"/>
    <property type="project" value="TreeGrafter"/>
</dbReference>
<reference evidence="6" key="1">
    <citation type="submission" date="2025-08" db="UniProtKB">
        <authorList>
            <consortium name="Ensembl"/>
        </authorList>
    </citation>
    <scope>IDENTIFICATION</scope>
</reference>
<feature type="chain" id="PRO_5034103203" description="Ig-like domain-containing protein" evidence="4">
    <location>
        <begin position="19"/>
        <end position="320"/>
    </location>
</feature>
<dbReference type="GO" id="GO:0006955">
    <property type="term" value="P:immune response"/>
    <property type="evidence" value="ECO:0007669"/>
    <property type="project" value="TreeGrafter"/>
</dbReference>
<evidence type="ECO:0000256" key="2">
    <source>
        <dbReference type="ARBA" id="ARBA00023319"/>
    </source>
</evidence>
<dbReference type="InterPro" id="IPR007110">
    <property type="entry name" value="Ig-like_dom"/>
</dbReference>
<dbReference type="SMART" id="SM00407">
    <property type="entry name" value="IGc1"/>
    <property type="match status" value="1"/>
</dbReference>
<dbReference type="InterPro" id="IPR003597">
    <property type="entry name" value="Ig_C1-set"/>
</dbReference>
<dbReference type="InterPro" id="IPR050208">
    <property type="entry name" value="MHC_class-I_related"/>
</dbReference>
<dbReference type="PROSITE" id="PS00290">
    <property type="entry name" value="IG_MHC"/>
    <property type="match status" value="1"/>
</dbReference>
<dbReference type="Pfam" id="PF00129">
    <property type="entry name" value="MHC_I"/>
    <property type="match status" value="1"/>
</dbReference>
<keyword evidence="2" id="KW-0393">Immunoglobulin domain</keyword>
<keyword evidence="4" id="KW-0732">Signal</keyword>
<dbReference type="PANTHER" id="PTHR16675">
    <property type="entry name" value="MHC CLASS I-RELATED"/>
    <property type="match status" value="1"/>
</dbReference>
<keyword evidence="1" id="KW-0325">Glycoprotein</keyword>